<proteinExistence type="predicted"/>
<evidence type="ECO:0000256" key="1">
    <source>
        <dbReference type="SAM" id="MobiDB-lite"/>
    </source>
</evidence>
<name>A0A9P8LAV6_9PEZI</name>
<feature type="compositionally biased region" description="Acidic residues" evidence="1">
    <location>
        <begin position="465"/>
        <end position="474"/>
    </location>
</feature>
<evidence type="ECO:0008006" key="4">
    <source>
        <dbReference type="Google" id="ProtNLM"/>
    </source>
</evidence>
<sequence>MDVTPTVTATMGPPVHNSPDIDQGAANTNTSSGSAESVNMNNSNSGFGIGAAAVAATQQPKVVQTAFIHKLYKYVICNQVSDVFHTGSPESTLWEFKHGNGNFKRGDLVGLREIKRRASRHALIHRDSVSSGYKATASSPGTPAEPITDTTESRLAGLEHTLYDLNSRLSRSEENYAILSSRYQSLAEGLLRCHHWNHDLSHFLTAIIPDPENPVYREIQTMQKEISRQTEMLRSLEEPPEQLLSGRQSYFSTTLTLDAPLSPRQIPQDDPRRTNNARQTNVFRAPVPPHLAMPPRRYGSVGTANANSSPGSLRPQAPAPTQPSQHPLASVSSPPTHLPRRHTSADIRLQGWQAPGGSPFGSGQCSTQWPSSPSRTPNASDNHQQVRDVLAQYEIQGPRASFSSRQTTPPLTSDTTQSTTSAESGWSLSGAKFPAKTTDTPGPPTRRSSMASNVHSLLNPAETAEKDEEDAEATNEDRKRKRIQ</sequence>
<protein>
    <recommendedName>
        <fullName evidence="4">HSF-type DNA-binding domain-containing protein</fullName>
    </recommendedName>
</protein>
<organism evidence="2 3">
    <name type="scientific">Trichoglossum hirsutum</name>
    <dbReference type="NCBI Taxonomy" id="265104"/>
    <lineage>
        <taxon>Eukaryota</taxon>
        <taxon>Fungi</taxon>
        <taxon>Dikarya</taxon>
        <taxon>Ascomycota</taxon>
        <taxon>Pezizomycotina</taxon>
        <taxon>Geoglossomycetes</taxon>
        <taxon>Geoglossales</taxon>
        <taxon>Geoglossaceae</taxon>
        <taxon>Trichoglossum</taxon>
    </lineage>
</organism>
<feature type="compositionally biased region" description="Polar residues" evidence="1">
    <location>
        <begin position="25"/>
        <end position="39"/>
    </location>
</feature>
<feature type="compositionally biased region" description="Polar residues" evidence="1">
    <location>
        <begin position="446"/>
        <end position="456"/>
    </location>
</feature>
<evidence type="ECO:0000313" key="2">
    <source>
        <dbReference type="EMBL" id="KAH0558746.1"/>
    </source>
</evidence>
<reference evidence="2" key="1">
    <citation type="submission" date="2021-03" db="EMBL/GenBank/DDBJ databases">
        <title>Comparative genomics and phylogenomic investigation of the class Geoglossomycetes provide insights into ecological specialization and systematics.</title>
        <authorList>
            <person name="Melie T."/>
            <person name="Pirro S."/>
            <person name="Miller A.N."/>
            <person name="Quandt A."/>
        </authorList>
    </citation>
    <scope>NUCLEOTIDE SEQUENCE</scope>
    <source>
        <strain evidence="2">CAQ_001_2017</strain>
    </source>
</reference>
<dbReference type="EMBL" id="JAGHQM010000751">
    <property type="protein sequence ID" value="KAH0558746.1"/>
    <property type="molecule type" value="Genomic_DNA"/>
</dbReference>
<feature type="region of interest" description="Disordered" evidence="1">
    <location>
        <begin position="398"/>
        <end position="484"/>
    </location>
</feature>
<keyword evidence="3" id="KW-1185">Reference proteome</keyword>
<dbReference type="AlphaFoldDB" id="A0A9P8LAV6"/>
<dbReference type="Proteomes" id="UP000750711">
    <property type="component" value="Unassembled WGS sequence"/>
</dbReference>
<evidence type="ECO:0000313" key="3">
    <source>
        <dbReference type="Proteomes" id="UP000750711"/>
    </source>
</evidence>
<feature type="compositionally biased region" description="Polar residues" evidence="1">
    <location>
        <begin position="401"/>
        <end position="427"/>
    </location>
</feature>
<feature type="region of interest" description="Disordered" evidence="1">
    <location>
        <begin position="255"/>
        <end position="383"/>
    </location>
</feature>
<feature type="compositionally biased region" description="Polar residues" evidence="1">
    <location>
        <begin position="302"/>
        <end position="311"/>
    </location>
</feature>
<feature type="compositionally biased region" description="Polar residues" evidence="1">
    <location>
        <begin position="361"/>
        <end position="383"/>
    </location>
</feature>
<feature type="compositionally biased region" description="Polar residues" evidence="1">
    <location>
        <begin position="322"/>
        <end position="335"/>
    </location>
</feature>
<gene>
    <name evidence="2" type="ORF">GP486_004608</name>
</gene>
<accession>A0A9P8LAV6</accession>
<feature type="region of interest" description="Disordered" evidence="1">
    <location>
        <begin position="1"/>
        <end position="39"/>
    </location>
</feature>
<comment type="caution">
    <text evidence="2">The sequence shown here is derived from an EMBL/GenBank/DDBJ whole genome shotgun (WGS) entry which is preliminary data.</text>
</comment>